<feature type="compositionally biased region" description="Low complexity" evidence="1">
    <location>
        <begin position="319"/>
        <end position="328"/>
    </location>
</feature>
<proteinExistence type="predicted"/>
<dbReference type="HOGENOM" id="CLU_662502_0_0_1"/>
<feature type="compositionally biased region" description="Polar residues" evidence="1">
    <location>
        <begin position="365"/>
        <end position="377"/>
    </location>
</feature>
<dbReference type="AlphaFoldDB" id="D8QE45"/>
<name>D8QE45_SCHCM</name>
<feature type="region of interest" description="Disordered" evidence="1">
    <location>
        <begin position="98"/>
        <end position="134"/>
    </location>
</feature>
<dbReference type="RefSeq" id="XP_003028694.1">
    <property type="nucleotide sequence ID" value="XM_003028648.1"/>
</dbReference>
<dbReference type="KEGG" id="scm:SCHCO_01192190"/>
<sequence length="415" mass="45276">MLRYDRRAQAYGDWVAYPAYNTAQYVYYDTPSGQQVYPAAAETVYAMTQDAMYPQDGGYYTCAPQTWSQPPCAQAGAYDDANLLWSLMQCASPSAVPSLSRSDSLGSRTPPTPCTPDFGLRPKLEAPPPAPPPLSVKLEPDDGFVLEPASLLAESYGRDHACLPPNEVPLRATQAPPKMRRMMGVFRLNPFAPAPTETEVDAKPLDQPGKIITFQLENVVSVDGLPQLSMTQEKIEDVGGGDFEVSNQVAPHATTLPCAATDGGWDVGERSSYRSRHPFPCDAQSATPHPSPSLRPKAARTVSRASGRTKRESPHPYRRPATPRLARTPPCPVAVPPRPRRAPPVDRDALELLPRAGMNTGYAPSQQLFSAGTSFPNVSRDVRPQDSSSMPIMAPIPRRSWWAAQKPSYCDLFAL</sequence>
<dbReference type="Proteomes" id="UP000007431">
    <property type="component" value="Unassembled WGS sequence"/>
</dbReference>
<protein>
    <submittedName>
        <fullName evidence="2">Uncharacterized protein</fullName>
    </submittedName>
</protein>
<accession>D8QE45</accession>
<feature type="region of interest" description="Disordered" evidence="1">
    <location>
        <begin position="365"/>
        <end position="391"/>
    </location>
</feature>
<dbReference type="STRING" id="578458.D8QE45"/>
<evidence type="ECO:0000313" key="2">
    <source>
        <dbReference type="EMBL" id="EFI93791.1"/>
    </source>
</evidence>
<feature type="compositionally biased region" description="Polar residues" evidence="1">
    <location>
        <begin position="98"/>
        <end position="109"/>
    </location>
</feature>
<feature type="region of interest" description="Disordered" evidence="1">
    <location>
        <begin position="269"/>
        <end position="345"/>
    </location>
</feature>
<gene>
    <name evidence="2" type="ORF">SCHCODRAFT_112127</name>
</gene>
<feature type="compositionally biased region" description="Pro residues" evidence="1">
    <location>
        <begin position="125"/>
        <end position="134"/>
    </location>
</feature>
<keyword evidence="3" id="KW-1185">Reference proteome</keyword>
<dbReference type="OrthoDB" id="3071404at2759"/>
<reference evidence="2 3" key="1">
    <citation type="journal article" date="2010" name="Nat. Biotechnol.">
        <title>Genome sequence of the model mushroom Schizophyllum commune.</title>
        <authorList>
            <person name="Ohm R.A."/>
            <person name="de Jong J.F."/>
            <person name="Lugones L.G."/>
            <person name="Aerts A."/>
            <person name="Kothe E."/>
            <person name="Stajich J.E."/>
            <person name="de Vries R.P."/>
            <person name="Record E."/>
            <person name="Levasseur A."/>
            <person name="Baker S.E."/>
            <person name="Bartholomew K.A."/>
            <person name="Coutinho P.M."/>
            <person name="Erdmann S."/>
            <person name="Fowler T.J."/>
            <person name="Gathman A.C."/>
            <person name="Lombard V."/>
            <person name="Henrissat B."/>
            <person name="Knabe N."/>
            <person name="Kuees U."/>
            <person name="Lilly W.W."/>
            <person name="Lindquist E."/>
            <person name="Lucas S."/>
            <person name="Magnuson J.K."/>
            <person name="Piumi F."/>
            <person name="Raudaskoski M."/>
            <person name="Salamov A."/>
            <person name="Schmutz J."/>
            <person name="Schwarze F.W.M.R."/>
            <person name="vanKuyk P.A."/>
            <person name="Horton J.S."/>
            <person name="Grigoriev I.V."/>
            <person name="Woesten H.A.B."/>
        </authorList>
    </citation>
    <scope>NUCLEOTIDE SEQUENCE [LARGE SCALE GENOMIC DNA]</scope>
    <source>
        <strain evidence="3">H4-8 / FGSC 9210</strain>
    </source>
</reference>
<evidence type="ECO:0000256" key="1">
    <source>
        <dbReference type="SAM" id="MobiDB-lite"/>
    </source>
</evidence>
<dbReference type="eggNOG" id="ENOG502SW8Y">
    <property type="taxonomic scope" value="Eukaryota"/>
</dbReference>
<dbReference type="EMBL" id="GL377310">
    <property type="protein sequence ID" value="EFI93791.1"/>
    <property type="molecule type" value="Genomic_DNA"/>
</dbReference>
<organism evidence="3">
    <name type="scientific">Schizophyllum commune (strain H4-8 / FGSC 9210)</name>
    <name type="common">Split gill fungus</name>
    <dbReference type="NCBI Taxonomy" id="578458"/>
    <lineage>
        <taxon>Eukaryota</taxon>
        <taxon>Fungi</taxon>
        <taxon>Dikarya</taxon>
        <taxon>Basidiomycota</taxon>
        <taxon>Agaricomycotina</taxon>
        <taxon>Agaricomycetes</taxon>
        <taxon>Agaricomycetidae</taxon>
        <taxon>Agaricales</taxon>
        <taxon>Schizophyllaceae</taxon>
        <taxon>Schizophyllum</taxon>
    </lineage>
</organism>
<evidence type="ECO:0000313" key="3">
    <source>
        <dbReference type="Proteomes" id="UP000007431"/>
    </source>
</evidence>
<feature type="non-terminal residue" evidence="2">
    <location>
        <position position="415"/>
    </location>
</feature>
<dbReference type="InParanoid" id="D8QE45"/>
<dbReference type="VEuPathDB" id="FungiDB:SCHCODRAFT_01192190"/>
<dbReference type="GeneID" id="9590493"/>